<keyword evidence="5" id="KW-1133">Transmembrane helix</keyword>
<evidence type="ECO:0000256" key="4">
    <source>
        <dbReference type="SAM" id="MobiDB-lite"/>
    </source>
</evidence>
<feature type="coiled-coil region" evidence="3">
    <location>
        <begin position="238"/>
        <end position="409"/>
    </location>
</feature>
<feature type="domain" description="AMP-binding enzyme C-terminal" evidence="7">
    <location>
        <begin position="792"/>
        <end position="868"/>
    </location>
</feature>
<feature type="transmembrane region" description="Helical" evidence="5">
    <location>
        <begin position="583"/>
        <end position="605"/>
    </location>
</feature>
<dbReference type="InterPro" id="IPR025110">
    <property type="entry name" value="AMP-bd_C"/>
</dbReference>
<keyword evidence="5" id="KW-0812">Transmembrane</keyword>
<dbReference type="GO" id="GO:0016405">
    <property type="term" value="F:CoA-ligase activity"/>
    <property type="evidence" value="ECO:0007669"/>
    <property type="project" value="TreeGrafter"/>
</dbReference>
<dbReference type="Proteomes" id="UP000052943">
    <property type="component" value="Unassembled WGS sequence"/>
</dbReference>
<evidence type="ECO:0000256" key="5">
    <source>
        <dbReference type="SAM" id="Phobius"/>
    </source>
</evidence>
<dbReference type="STRING" id="4790.A0A0W8DYZ0"/>
<reference evidence="8 9" key="1">
    <citation type="submission" date="2015-11" db="EMBL/GenBank/DDBJ databases">
        <title>Genomes and virulence difference between two physiological races of Phytophthora nicotianae.</title>
        <authorList>
            <person name="Liu H."/>
            <person name="Ma X."/>
            <person name="Yu H."/>
            <person name="Fang D."/>
            <person name="Li Y."/>
            <person name="Wang X."/>
            <person name="Wang W."/>
            <person name="Dong Y."/>
            <person name="Xiao B."/>
        </authorList>
    </citation>
    <scope>NUCLEOTIDE SEQUENCE [LARGE SCALE GENOMIC DNA]</scope>
    <source>
        <strain evidence="9">race 0</strain>
    </source>
</reference>
<dbReference type="AlphaFoldDB" id="A0A0W8DYZ0"/>
<keyword evidence="3" id="KW-0175">Coiled coil</keyword>
<proteinExistence type="inferred from homology"/>
<evidence type="ECO:0000256" key="2">
    <source>
        <dbReference type="ARBA" id="ARBA00022598"/>
    </source>
</evidence>
<evidence type="ECO:0000259" key="7">
    <source>
        <dbReference type="Pfam" id="PF13193"/>
    </source>
</evidence>
<dbReference type="PROSITE" id="PS00455">
    <property type="entry name" value="AMP_BINDING"/>
    <property type="match status" value="1"/>
</dbReference>
<dbReference type="InterPro" id="IPR045851">
    <property type="entry name" value="AMP-bd_C_sf"/>
</dbReference>
<keyword evidence="5" id="KW-0472">Membrane</keyword>
<evidence type="ECO:0000259" key="6">
    <source>
        <dbReference type="Pfam" id="PF00501"/>
    </source>
</evidence>
<dbReference type="InterPro" id="IPR020845">
    <property type="entry name" value="AMP-binding_CS"/>
</dbReference>
<evidence type="ECO:0000256" key="1">
    <source>
        <dbReference type="ARBA" id="ARBA00006432"/>
    </source>
</evidence>
<feature type="compositionally biased region" description="Basic residues" evidence="4">
    <location>
        <begin position="110"/>
        <end position="132"/>
    </location>
</feature>
<feature type="region of interest" description="Disordered" evidence="4">
    <location>
        <begin position="110"/>
        <end position="165"/>
    </location>
</feature>
<dbReference type="PANTHER" id="PTHR24096">
    <property type="entry name" value="LONG-CHAIN-FATTY-ACID--COA LIGASE"/>
    <property type="match status" value="1"/>
</dbReference>
<dbReference type="EMBL" id="LNFO01000329">
    <property type="protein sequence ID" value="KUG01433.1"/>
    <property type="molecule type" value="Genomic_DNA"/>
</dbReference>
<feature type="domain" description="AMP-dependent synthetase/ligase" evidence="6">
    <location>
        <begin position="526"/>
        <end position="741"/>
    </location>
</feature>
<dbReference type="Pfam" id="PF13193">
    <property type="entry name" value="AMP-binding_C"/>
    <property type="match status" value="1"/>
</dbReference>
<evidence type="ECO:0000313" key="8">
    <source>
        <dbReference type="EMBL" id="KUG01433.1"/>
    </source>
</evidence>
<keyword evidence="2 8" id="KW-0436">Ligase</keyword>
<feature type="coiled-coil region" evidence="3">
    <location>
        <begin position="175"/>
        <end position="209"/>
    </location>
</feature>
<dbReference type="Gene3D" id="3.40.50.980">
    <property type="match status" value="3"/>
</dbReference>
<comment type="caution">
    <text evidence="8">The sequence shown here is derived from an EMBL/GenBank/DDBJ whole genome shotgun (WGS) entry which is preliminary data.</text>
</comment>
<protein>
    <submittedName>
        <fullName evidence="8">4-coumarate--CoA ligase 2</fullName>
    </submittedName>
</protein>
<evidence type="ECO:0000313" key="9">
    <source>
        <dbReference type="Proteomes" id="UP000052943"/>
    </source>
</evidence>
<accession>A0A0W8DYZ0</accession>
<evidence type="ECO:0000256" key="3">
    <source>
        <dbReference type="SAM" id="Coils"/>
    </source>
</evidence>
<gene>
    <name evidence="8" type="ORF">AM587_10015558</name>
</gene>
<dbReference type="InterPro" id="IPR000873">
    <property type="entry name" value="AMP-dep_synth/lig_dom"/>
</dbReference>
<dbReference type="PANTHER" id="PTHR24096:SF149">
    <property type="entry name" value="AMP-BINDING DOMAIN-CONTAINING PROTEIN-RELATED"/>
    <property type="match status" value="1"/>
</dbReference>
<dbReference type="SUPFAM" id="SSF56801">
    <property type="entry name" value="Acetyl-CoA synthetase-like"/>
    <property type="match status" value="1"/>
</dbReference>
<dbReference type="Gene3D" id="2.30.38.10">
    <property type="entry name" value="Luciferase, Domain 3"/>
    <property type="match status" value="1"/>
</dbReference>
<name>A0A0W8DYZ0_PHYNI</name>
<dbReference type="Pfam" id="PF00501">
    <property type="entry name" value="AMP-binding"/>
    <property type="match status" value="1"/>
</dbReference>
<feature type="region of interest" description="Disordered" evidence="4">
    <location>
        <begin position="1"/>
        <end position="21"/>
    </location>
</feature>
<comment type="similarity">
    <text evidence="1">Belongs to the ATP-dependent AMP-binding enzyme family.</text>
</comment>
<organism evidence="8 9">
    <name type="scientific">Phytophthora nicotianae</name>
    <name type="common">Potato buckeye rot agent</name>
    <name type="synonym">Phytophthora parasitica</name>
    <dbReference type="NCBI Taxonomy" id="4792"/>
    <lineage>
        <taxon>Eukaryota</taxon>
        <taxon>Sar</taxon>
        <taxon>Stramenopiles</taxon>
        <taxon>Oomycota</taxon>
        <taxon>Peronosporomycetes</taxon>
        <taxon>Peronosporales</taxon>
        <taxon>Peronosporaceae</taxon>
        <taxon>Phytophthora</taxon>
    </lineage>
</organism>
<dbReference type="Gene3D" id="3.30.300.30">
    <property type="match status" value="1"/>
</dbReference>
<sequence length="889" mass="100532">MPLSERQDSGRAVLSPRPAPRKTDAVVVVAQEALASAALGWQERAERLAESNTRLKTRLAEVEEAHRKSLTVVKNVPALPNNHVFTKQLVDENHALRQETRVLQRRLMQKHRNLVNKTPHSTKHKSIRKTKSKPATAVLEEEDNDKQKTEAYDNQTKPKSAPAIDPSELAQHPLLQQLKSHLLDLEVDLDRLKRENELLRTELDEYHAIKKPAEKKMLSQNDKNDTITEEDQELRASVDTLLQQVKVLEARYQHLEEKARAKTALYCETTSRLEEVTTQLFEAQQQLSAQAEKLQVYSDQTAHLDDLQQEVHLLRKENMKLNETIAALSSRPFDALSNDLQKKNLWISQLEEEKRVLEEDRARFQADCLATRRTNDQLRHRVETMTDEVKELANELNQATAECEQMAMEKEVALLQLRFYTAPGDYDVMSAVGKAIKDMKKQQQAKQQHARNIGDKPAFVCGVTERTISYAQLLRMAKKLCAGFAANGLKKGDERYARRPLLSSQRKNWLIRSKQLKHLIELDLPFPDLPPIDPNQIVTLPFSSGTTGRPKGVELTARAMFAAGMIPAYTVEKMDYLLGMLPFFHIMATLIFHISLYMGMSMVVLPGFQPDSLLRTAEKYKIKRLHLAPPLIKFLAKHPLVAKYNLSATTQASSGGAPMGIELEQAVLKRLNIQVLQSYGMTEIAGVGTHSSISCHREGSSGTLYPNVELKVKCLETGTDLPANKHGELLFRGPTLMKRYFNNPVATRESFTEDGFLRTGDIGYIDDDGFVFIVDRLKELIKYKGHQVAPAEVEDVVNSHPQVADSGCVRGHDLVTGEEIPKIYVVLVEGSALTAEELMEYVAMKVTGYKRVREVEFIDSIPKSLSGKILRRVLQMRENEKMRASLSRL</sequence>